<gene>
    <name evidence="5" type="ORF">O3M35_000663</name>
</gene>
<evidence type="ECO:0000256" key="4">
    <source>
        <dbReference type="ARBA" id="ARBA00044235"/>
    </source>
</evidence>
<accession>A0AAW1DS13</accession>
<dbReference type="PANTHER" id="PTHR28052:SF1">
    <property type="entry name" value="UPF0545 PROTEIN C22ORF39"/>
    <property type="match status" value="1"/>
</dbReference>
<proteinExistence type="inferred from homology"/>
<comment type="caution">
    <text evidence="5">The sequence shown here is derived from an EMBL/GenBank/DDBJ whole genome shotgun (WGS) entry which is preliminary data.</text>
</comment>
<keyword evidence="6" id="KW-1185">Reference proteome</keyword>
<evidence type="ECO:0000256" key="2">
    <source>
        <dbReference type="ARBA" id="ARBA00043942"/>
    </source>
</evidence>
<comment type="subcellular location">
    <subcellularLocation>
        <location evidence="2">Synaptic cleft</location>
    </subcellularLocation>
</comment>
<evidence type="ECO:0000313" key="6">
    <source>
        <dbReference type="Proteomes" id="UP001461498"/>
    </source>
</evidence>
<dbReference type="PANTHER" id="PTHR28052">
    <property type="entry name" value="UPF0545 PROTEIN C22ORF39"/>
    <property type="match status" value="1"/>
</dbReference>
<sequence>MLVIISVKLKVRPCLLYEEEYKDCKSIRSRFHQYFIYGSLSDCTQWKRDYDNCIRWRENNNKNACRELIEVEMSRRIERLKAHRENDVWEKRASPPKSWNKPLPPYMQERMKGSYLAQKADELESPSKERTFCAIM</sequence>
<dbReference type="EMBL" id="JAPXFL010000001">
    <property type="protein sequence ID" value="KAK9512193.1"/>
    <property type="molecule type" value="Genomic_DNA"/>
</dbReference>
<comment type="similarity">
    <text evidence="1">Belongs to the UPF0545 family.</text>
</comment>
<protein>
    <recommendedName>
        <fullName evidence="3">Synaptic plasticity regulator PANTS</fullName>
    </recommendedName>
    <alternativeName>
        <fullName evidence="4">Plasticity-associated neural transcript short</fullName>
    </alternativeName>
</protein>
<reference evidence="5 6" key="1">
    <citation type="submission" date="2022-12" db="EMBL/GenBank/DDBJ databases">
        <title>Chromosome-level genome assembly of true bugs.</title>
        <authorList>
            <person name="Ma L."/>
            <person name="Li H."/>
        </authorList>
    </citation>
    <scope>NUCLEOTIDE SEQUENCE [LARGE SCALE GENOMIC DNA]</scope>
    <source>
        <strain evidence="5">Lab_2022b</strain>
    </source>
</reference>
<dbReference type="AlphaFoldDB" id="A0AAW1DS13"/>
<name>A0AAW1DS13_9HEMI</name>
<evidence type="ECO:0000256" key="3">
    <source>
        <dbReference type="ARBA" id="ARBA00044072"/>
    </source>
</evidence>
<dbReference type="Pfam" id="PF11326">
    <property type="entry name" value="PANTS-like"/>
    <property type="match status" value="1"/>
</dbReference>
<evidence type="ECO:0000256" key="1">
    <source>
        <dbReference type="ARBA" id="ARBA00006412"/>
    </source>
</evidence>
<organism evidence="5 6">
    <name type="scientific">Rhynocoris fuscipes</name>
    <dbReference type="NCBI Taxonomy" id="488301"/>
    <lineage>
        <taxon>Eukaryota</taxon>
        <taxon>Metazoa</taxon>
        <taxon>Ecdysozoa</taxon>
        <taxon>Arthropoda</taxon>
        <taxon>Hexapoda</taxon>
        <taxon>Insecta</taxon>
        <taxon>Pterygota</taxon>
        <taxon>Neoptera</taxon>
        <taxon>Paraneoptera</taxon>
        <taxon>Hemiptera</taxon>
        <taxon>Heteroptera</taxon>
        <taxon>Panheteroptera</taxon>
        <taxon>Cimicomorpha</taxon>
        <taxon>Reduviidae</taxon>
        <taxon>Harpactorinae</taxon>
        <taxon>Harpactorini</taxon>
        <taxon>Rhynocoris</taxon>
    </lineage>
</organism>
<dbReference type="Proteomes" id="UP001461498">
    <property type="component" value="Unassembled WGS sequence"/>
</dbReference>
<dbReference type="GO" id="GO:0043083">
    <property type="term" value="C:synaptic cleft"/>
    <property type="evidence" value="ECO:0007669"/>
    <property type="project" value="UniProtKB-SubCell"/>
</dbReference>
<dbReference type="InterPro" id="IPR021475">
    <property type="entry name" value="Pants/Emi1-like"/>
</dbReference>
<evidence type="ECO:0000313" key="5">
    <source>
        <dbReference type="EMBL" id="KAK9512193.1"/>
    </source>
</evidence>